<keyword evidence="3" id="KW-1185">Reference proteome</keyword>
<comment type="caution">
    <text evidence="2">The sequence shown here is derived from an EMBL/GenBank/DDBJ whole genome shotgun (WGS) entry which is preliminary data.</text>
</comment>
<dbReference type="EMBL" id="JBBPBM010000004">
    <property type="protein sequence ID" value="KAK8588995.1"/>
    <property type="molecule type" value="Genomic_DNA"/>
</dbReference>
<proteinExistence type="predicted"/>
<evidence type="ECO:0000313" key="3">
    <source>
        <dbReference type="Proteomes" id="UP001472677"/>
    </source>
</evidence>
<gene>
    <name evidence="1" type="ORF">V6N12_023397</name>
    <name evidence="2" type="ORF">V6N12_023404</name>
</gene>
<dbReference type="EMBL" id="JBBPBM010000004">
    <property type="protein sequence ID" value="KAK8588988.1"/>
    <property type="molecule type" value="Genomic_DNA"/>
</dbReference>
<dbReference type="Proteomes" id="UP001472677">
    <property type="component" value="Unassembled WGS sequence"/>
</dbReference>
<protein>
    <submittedName>
        <fullName evidence="2">Uncharacterized protein</fullName>
    </submittedName>
</protein>
<reference evidence="2 3" key="1">
    <citation type="journal article" date="2024" name="G3 (Bethesda)">
        <title>Genome assembly of Hibiscus sabdariffa L. provides insights into metabolisms of medicinal natural products.</title>
        <authorList>
            <person name="Kim T."/>
        </authorList>
    </citation>
    <scope>NUCLEOTIDE SEQUENCE [LARGE SCALE GENOMIC DNA]</scope>
    <source>
        <strain evidence="2">TK-2024</strain>
        <tissue evidence="2">Old leaves</tissue>
    </source>
</reference>
<sequence length="193" mass="20312">MEIGKKQTNEVKGVEWRAKGVIGAPTSQGAVITTAAIELVANESCSSKEGGCTAIEKHALVEKQALVDSTHVGGIVSQGLICSSQELILGIVDRESIVVGEDIDIAEEEFPPLQSPEVVRGKGRGRGRGASMALCNKFAALQGVDSEEEVRKPRVASLGVKTLLQEMKTKKAEKVKSKVPTVVVDGGVLALPQ</sequence>
<accession>A0ABR2FXL3</accession>
<name>A0ABR2FXL3_9ROSI</name>
<organism evidence="2 3">
    <name type="scientific">Hibiscus sabdariffa</name>
    <name type="common">roselle</name>
    <dbReference type="NCBI Taxonomy" id="183260"/>
    <lineage>
        <taxon>Eukaryota</taxon>
        <taxon>Viridiplantae</taxon>
        <taxon>Streptophyta</taxon>
        <taxon>Embryophyta</taxon>
        <taxon>Tracheophyta</taxon>
        <taxon>Spermatophyta</taxon>
        <taxon>Magnoliopsida</taxon>
        <taxon>eudicotyledons</taxon>
        <taxon>Gunneridae</taxon>
        <taxon>Pentapetalae</taxon>
        <taxon>rosids</taxon>
        <taxon>malvids</taxon>
        <taxon>Malvales</taxon>
        <taxon>Malvaceae</taxon>
        <taxon>Malvoideae</taxon>
        <taxon>Hibiscus</taxon>
    </lineage>
</organism>
<evidence type="ECO:0000313" key="1">
    <source>
        <dbReference type="EMBL" id="KAK8588988.1"/>
    </source>
</evidence>
<evidence type="ECO:0000313" key="2">
    <source>
        <dbReference type="EMBL" id="KAK8588995.1"/>
    </source>
</evidence>